<evidence type="ECO:0000313" key="6">
    <source>
        <dbReference type="EMBL" id="OPJ59531.1"/>
    </source>
</evidence>
<dbReference type="RefSeq" id="WP_079441002.1">
    <property type="nucleotide sequence ID" value="NZ_MZGT01000050.1"/>
</dbReference>
<feature type="domain" description="ATP-grasp" evidence="5">
    <location>
        <begin position="112"/>
        <end position="282"/>
    </location>
</feature>
<keyword evidence="1" id="KW-0436">Ligase</keyword>
<dbReference type="Pfam" id="PF21360">
    <property type="entry name" value="PylC-like_N"/>
    <property type="match status" value="1"/>
</dbReference>
<keyword evidence="2 4" id="KW-0547">Nucleotide-binding</keyword>
<dbReference type="STRING" id="225345.CLCHR_34140"/>
<evidence type="ECO:0000313" key="7">
    <source>
        <dbReference type="Proteomes" id="UP000191056"/>
    </source>
</evidence>
<organism evidence="6 7">
    <name type="scientific">Clostridium chromiireducens</name>
    <dbReference type="NCBI Taxonomy" id="225345"/>
    <lineage>
        <taxon>Bacteria</taxon>
        <taxon>Bacillati</taxon>
        <taxon>Bacillota</taxon>
        <taxon>Clostridia</taxon>
        <taxon>Eubacteriales</taxon>
        <taxon>Clostridiaceae</taxon>
        <taxon>Clostridium</taxon>
    </lineage>
</organism>
<dbReference type="EMBL" id="MZGT01000050">
    <property type="protein sequence ID" value="OPJ59531.1"/>
    <property type="molecule type" value="Genomic_DNA"/>
</dbReference>
<evidence type="ECO:0000256" key="4">
    <source>
        <dbReference type="PROSITE-ProRule" id="PRU00409"/>
    </source>
</evidence>
<dbReference type="OrthoDB" id="9803907at2"/>
<dbReference type="InterPro" id="IPR048764">
    <property type="entry name" value="PylC_N"/>
</dbReference>
<dbReference type="GO" id="GO:0046872">
    <property type="term" value="F:metal ion binding"/>
    <property type="evidence" value="ECO:0007669"/>
    <property type="project" value="InterPro"/>
</dbReference>
<accession>A0A1V4IHP7</accession>
<dbReference type="InterPro" id="IPR052032">
    <property type="entry name" value="ATP-dep_AA_Ligase"/>
</dbReference>
<gene>
    <name evidence="6" type="ORF">CLCHR_34140</name>
</gene>
<dbReference type="Pfam" id="PF15632">
    <property type="entry name" value="ATPgrasp_Ter"/>
    <property type="match status" value="1"/>
</dbReference>
<proteinExistence type="predicted"/>
<dbReference type="GO" id="GO:0016874">
    <property type="term" value="F:ligase activity"/>
    <property type="evidence" value="ECO:0007669"/>
    <property type="project" value="UniProtKB-KW"/>
</dbReference>
<dbReference type="PANTHER" id="PTHR43585:SF2">
    <property type="entry name" value="ATP-GRASP ENZYME FSQD"/>
    <property type="match status" value="1"/>
</dbReference>
<dbReference type="AlphaFoldDB" id="A0A1V4IHP7"/>
<dbReference type="PROSITE" id="PS50975">
    <property type="entry name" value="ATP_GRASP"/>
    <property type="match status" value="1"/>
</dbReference>
<keyword evidence="7" id="KW-1185">Reference proteome</keyword>
<dbReference type="Gene3D" id="3.30.470.20">
    <property type="entry name" value="ATP-grasp fold, B domain"/>
    <property type="match status" value="1"/>
</dbReference>
<evidence type="ECO:0000256" key="1">
    <source>
        <dbReference type="ARBA" id="ARBA00022598"/>
    </source>
</evidence>
<comment type="caution">
    <text evidence="6">The sequence shown here is derived from an EMBL/GenBank/DDBJ whole genome shotgun (WGS) entry which is preliminary data.</text>
</comment>
<keyword evidence="3 4" id="KW-0067">ATP-binding</keyword>
<evidence type="ECO:0000256" key="3">
    <source>
        <dbReference type="ARBA" id="ARBA00022840"/>
    </source>
</evidence>
<reference evidence="6 7" key="1">
    <citation type="submission" date="2017-03" db="EMBL/GenBank/DDBJ databases">
        <title>Genome sequence of Clostridium chromiireducens DSM 23318.</title>
        <authorList>
            <person name="Poehlein A."/>
            <person name="Daniel R."/>
        </authorList>
    </citation>
    <scope>NUCLEOTIDE SEQUENCE [LARGE SCALE GENOMIC DNA]</scope>
    <source>
        <strain evidence="6 7">DSM 23318</strain>
    </source>
</reference>
<dbReference type="Gene3D" id="3.40.50.20">
    <property type="match status" value="1"/>
</dbReference>
<dbReference type="GO" id="GO:0005524">
    <property type="term" value="F:ATP binding"/>
    <property type="evidence" value="ECO:0007669"/>
    <property type="project" value="UniProtKB-UniRule"/>
</dbReference>
<dbReference type="PANTHER" id="PTHR43585">
    <property type="entry name" value="FUMIPYRROLE BIOSYNTHESIS PROTEIN C"/>
    <property type="match status" value="1"/>
</dbReference>
<sequence>MKSILITSIGSSTAVNFIKLLKRRYEIIGCDINEYGYTAGSMMVDEYYKVSLSSDEKYIEEIVDIIKRENVKVIIPIHDEEIYQISKHKNQIEKAGVKVLIPEVEYIELFRDKYLASKAVQKIGVKIPKIFEGEIPINKQKLIKREKVSVGSKGIEILDSWKENIIIDPKKEFLQEYIEGDEYTVDIMKYGDEEILIIPRLRMEIKSGVATKVKIEKDEALISVCKKILEEYPLMGFSNIQFIKDKNDNIYFIELNPRFGGMSISSVLASDNYVELYVEKIIEDENSIKRVKEINIKWNSIVTRYFEEKIFYES</sequence>
<dbReference type="Proteomes" id="UP000191056">
    <property type="component" value="Unassembled WGS sequence"/>
</dbReference>
<evidence type="ECO:0000259" key="5">
    <source>
        <dbReference type="PROSITE" id="PS50975"/>
    </source>
</evidence>
<name>A0A1V4IHP7_9CLOT</name>
<dbReference type="InterPro" id="IPR011761">
    <property type="entry name" value="ATP-grasp"/>
</dbReference>
<protein>
    <submittedName>
        <fullName evidence="6">Carbamoyl phosphate synthase-like protein</fullName>
    </submittedName>
</protein>
<dbReference type="SUPFAM" id="SSF56059">
    <property type="entry name" value="Glutathione synthetase ATP-binding domain-like"/>
    <property type="match status" value="1"/>
</dbReference>
<evidence type="ECO:0000256" key="2">
    <source>
        <dbReference type="ARBA" id="ARBA00022741"/>
    </source>
</evidence>